<keyword evidence="3" id="KW-1185">Reference proteome</keyword>
<dbReference type="RefSeq" id="WP_102991998.1">
    <property type="nucleotide sequence ID" value="NZ_FXTU01000001.1"/>
</dbReference>
<keyword evidence="1" id="KW-0472">Membrane</keyword>
<dbReference type="InterPro" id="IPR035406">
    <property type="entry name" value="DUF5412"/>
</dbReference>
<sequence>MEAVYAQSSRQAKGFSSFGLHMIRKGFFCFFLWLVLSLMIIAYPGHSIHWSVIILSYFFFTYGVIFPLTFWIDYLILLKLSPNRAILSLATHLVVSLFYLVVLYQGDFLLKMLFLAGFMAYWYADYHFRIPFSHWVQERTEDWDRRVTKAITVLGAVGMGAVFLFTQPFFVLTLIAHDDVIKEVDSPDGRYRLTIAVNHASSLTTKCLARVKVSSNKNPFRPSKEIYIKENECWPDGTWLNNRTVRIEGRRVDIFTDQVRGREEEADVVPDRR</sequence>
<evidence type="ECO:0000313" key="3">
    <source>
        <dbReference type="Proteomes" id="UP001157946"/>
    </source>
</evidence>
<reference evidence="2" key="1">
    <citation type="submission" date="2017-05" db="EMBL/GenBank/DDBJ databases">
        <authorList>
            <person name="Varghese N."/>
            <person name="Submissions S."/>
        </authorList>
    </citation>
    <scope>NUCLEOTIDE SEQUENCE</scope>
    <source>
        <strain evidence="2">DSM 45262</strain>
    </source>
</reference>
<organism evidence="2 3">
    <name type="scientific">Laceyella tengchongensis</name>
    <dbReference type="NCBI Taxonomy" id="574699"/>
    <lineage>
        <taxon>Bacteria</taxon>
        <taxon>Bacillati</taxon>
        <taxon>Bacillota</taxon>
        <taxon>Bacilli</taxon>
        <taxon>Bacillales</taxon>
        <taxon>Thermoactinomycetaceae</taxon>
        <taxon>Laceyella</taxon>
    </lineage>
</organism>
<keyword evidence="1" id="KW-0812">Transmembrane</keyword>
<dbReference type="Pfam" id="PF17428">
    <property type="entry name" value="DUF5412"/>
    <property type="match status" value="1"/>
</dbReference>
<evidence type="ECO:0000313" key="2">
    <source>
        <dbReference type="EMBL" id="SMP06310.1"/>
    </source>
</evidence>
<feature type="transmembrane region" description="Helical" evidence="1">
    <location>
        <begin position="84"/>
        <end position="102"/>
    </location>
</feature>
<keyword evidence="1" id="KW-1133">Transmembrane helix</keyword>
<feature type="transmembrane region" description="Helical" evidence="1">
    <location>
        <begin position="50"/>
        <end position="72"/>
    </location>
</feature>
<feature type="transmembrane region" description="Helical" evidence="1">
    <location>
        <begin position="26"/>
        <end position="44"/>
    </location>
</feature>
<accession>A0AA45WKC4</accession>
<gene>
    <name evidence="2" type="ORF">SAMN06265361_101692</name>
</gene>
<dbReference type="Proteomes" id="UP001157946">
    <property type="component" value="Unassembled WGS sequence"/>
</dbReference>
<feature type="transmembrane region" description="Helical" evidence="1">
    <location>
        <begin position="147"/>
        <end position="165"/>
    </location>
</feature>
<protein>
    <submittedName>
        <fullName evidence="2">Uncharacterized protein</fullName>
    </submittedName>
</protein>
<feature type="transmembrane region" description="Helical" evidence="1">
    <location>
        <begin position="108"/>
        <end position="126"/>
    </location>
</feature>
<dbReference type="AlphaFoldDB" id="A0AA45WKC4"/>
<comment type="caution">
    <text evidence="2">The sequence shown here is derived from an EMBL/GenBank/DDBJ whole genome shotgun (WGS) entry which is preliminary data.</text>
</comment>
<dbReference type="EMBL" id="FXTU01000001">
    <property type="protein sequence ID" value="SMP06310.1"/>
    <property type="molecule type" value="Genomic_DNA"/>
</dbReference>
<evidence type="ECO:0000256" key="1">
    <source>
        <dbReference type="SAM" id="Phobius"/>
    </source>
</evidence>
<name>A0AA45WKC4_9BACL</name>
<proteinExistence type="predicted"/>